<dbReference type="Pfam" id="PF07845">
    <property type="entry name" value="DUF1636"/>
    <property type="match status" value="1"/>
</dbReference>
<proteinExistence type="predicted"/>
<accession>A0ABS9E6N7</accession>
<name>A0ABS9E6N7_9HYPH</name>
<reference evidence="1 2" key="1">
    <citation type="submission" date="2022-01" db="EMBL/GenBank/DDBJ databases">
        <title>Maritalea mediterranea sp. nov., isolated from marine plastic residues from the Malva-rosa beach (Valencia, Spain).</title>
        <authorList>
            <person name="Vidal-Verdu A."/>
            <person name="Molina-Menor E."/>
            <person name="Pascual J."/>
            <person name="Pereto J."/>
            <person name="Porcar M."/>
        </authorList>
    </citation>
    <scope>NUCLEOTIDE SEQUENCE [LARGE SCALE GENOMIC DNA]</scope>
    <source>
        <strain evidence="1 2">P4.10X</strain>
    </source>
</reference>
<organism evidence="1 2">
    <name type="scientific">Maritalea mediterranea</name>
    <dbReference type="NCBI Taxonomy" id="2909667"/>
    <lineage>
        <taxon>Bacteria</taxon>
        <taxon>Pseudomonadati</taxon>
        <taxon>Pseudomonadota</taxon>
        <taxon>Alphaproteobacteria</taxon>
        <taxon>Hyphomicrobiales</taxon>
        <taxon>Devosiaceae</taxon>
        <taxon>Maritalea</taxon>
    </lineage>
</organism>
<dbReference type="Proteomes" id="UP001201217">
    <property type="component" value="Unassembled WGS sequence"/>
</dbReference>
<dbReference type="InterPro" id="IPR012863">
    <property type="entry name" value="DUF1636"/>
</dbReference>
<comment type="caution">
    <text evidence="1">The sequence shown here is derived from an EMBL/GenBank/DDBJ whole genome shotgun (WGS) entry which is preliminary data.</text>
</comment>
<evidence type="ECO:0000313" key="2">
    <source>
        <dbReference type="Proteomes" id="UP001201217"/>
    </source>
</evidence>
<sequence>MAPRLIICSTCKFSPTSAFNEKGETGGELLADLVEAECDRQGMSLDIVRHPCLWSCKQSCAIQLQDDERTGYHAGGFTPDQPTAAAIIDWVFAHQRTTDGDVPFAEWPQAMLGHFIARLPTIKKEKEDD</sequence>
<evidence type="ECO:0000313" key="1">
    <source>
        <dbReference type="EMBL" id="MCF4097440.1"/>
    </source>
</evidence>
<gene>
    <name evidence="1" type="ORF">L1I42_02925</name>
</gene>
<protein>
    <submittedName>
        <fullName evidence="1">DUF1636 domain-containing protein</fullName>
    </submittedName>
</protein>
<dbReference type="EMBL" id="JAKGTI010000001">
    <property type="protein sequence ID" value="MCF4097440.1"/>
    <property type="molecule type" value="Genomic_DNA"/>
</dbReference>
<dbReference type="RefSeq" id="WP_236113006.1">
    <property type="nucleotide sequence ID" value="NZ_JAKGTI010000001.1"/>
</dbReference>
<keyword evidence="2" id="KW-1185">Reference proteome</keyword>